<dbReference type="PROSITE" id="PS51318">
    <property type="entry name" value="TAT"/>
    <property type="match status" value="1"/>
</dbReference>
<dbReference type="GO" id="GO:0016787">
    <property type="term" value="F:hydrolase activity"/>
    <property type="evidence" value="ECO:0007669"/>
    <property type="project" value="UniProtKB-KW"/>
</dbReference>
<dbReference type="PROSITE" id="PS51470">
    <property type="entry name" value="FG_GAP"/>
    <property type="match status" value="2"/>
</dbReference>
<accession>A0AB39P1S5</accession>
<gene>
    <name evidence="6" type="ORF">AB5J56_02975</name>
</gene>
<proteinExistence type="predicted"/>
<dbReference type="RefSeq" id="WP_369229707.1">
    <property type="nucleotide sequence ID" value="NZ_CP163435.1"/>
</dbReference>
<keyword evidence="2" id="KW-0677">Repeat</keyword>
<evidence type="ECO:0000256" key="4">
    <source>
        <dbReference type="ARBA" id="ARBA00023180"/>
    </source>
</evidence>
<dbReference type="EMBL" id="CP163435">
    <property type="protein sequence ID" value="XDQ23718.1"/>
    <property type="molecule type" value="Genomic_DNA"/>
</dbReference>
<dbReference type="SMART" id="SM00191">
    <property type="entry name" value="Int_alpha"/>
    <property type="match status" value="4"/>
</dbReference>
<evidence type="ECO:0000256" key="2">
    <source>
        <dbReference type="ARBA" id="ARBA00022737"/>
    </source>
</evidence>
<dbReference type="PANTHER" id="PTHR23221:SF7">
    <property type="entry name" value="PHOSPHATIDYLINOSITOL-GLYCAN-SPECIFIC PHOSPHOLIPASE D"/>
    <property type="match status" value="1"/>
</dbReference>
<keyword evidence="1" id="KW-0732">Signal</keyword>
<dbReference type="InterPro" id="IPR006311">
    <property type="entry name" value="TAT_signal"/>
</dbReference>
<sequence length="519" mass="51269">MTSTSHSTDSTDARRGAKAATRSRRGAASAVAAASFLLLAGAGIVAAPAAQAGVPGGTRADDRNSDFDGDGYNDVLIGAPAGTVSGKKGAGYVTVQYGAANGMGTNASVPGARTAVFSQSTAGVPGTSEADDAFGSAVATGDLDGDGYDDAIIGAPGEDVGTRESAGRVTVLYGSRTGLGAARSVSFGSAHPAAGSRFGLAVTAARFTGATDGDEIAVLDESGAQVYTYGQGALHRTAGINTTGGPASSAIQPAYLTTGDYDKNGYADLVISGSRPTDEFSKGWSTVYSGGANGLTHLRDVRGGVSSASGDLNKDGYDDLVLGQSSGPDEEAEGMTGGLVAVYYGSPEGPADYQGPGNGPQWWTQNTTGVPGLGEHGDAWGADLSVADADGDGYADLAVGAPGEDIGTVRDAGAVWLLRGSAHGLTTTGAQSFDQNSPDVPGTAEAGDEWGAQVLLADTDANGLFDLVAAAPSENDQDGVVWVLPGGTKGLVADGSWTYGGGALGAPGSGARFGAAVDE</sequence>
<dbReference type="PANTHER" id="PTHR23221">
    <property type="entry name" value="GLYCOSYLPHOSPHATIDYLINOSITOL PHOSPHOLIPASE D"/>
    <property type="match status" value="1"/>
</dbReference>
<dbReference type="Gene3D" id="2.130.10.130">
    <property type="entry name" value="Integrin alpha, N-terminal"/>
    <property type="match status" value="4"/>
</dbReference>
<dbReference type="SUPFAM" id="SSF69318">
    <property type="entry name" value="Integrin alpha N-terminal domain"/>
    <property type="match status" value="1"/>
</dbReference>
<dbReference type="AlphaFoldDB" id="A0AB39P1S5"/>
<evidence type="ECO:0000256" key="3">
    <source>
        <dbReference type="ARBA" id="ARBA00022801"/>
    </source>
</evidence>
<protein>
    <submittedName>
        <fullName evidence="6">FG-GAP repeat protein</fullName>
    </submittedName>
</protein>
<dbReference type="InterPro" id="IPR013517">
    <property type="entry name" value="FG-GAP"/>
</dbReference>
<dbReference type="Pfam" id="PF01839">
    <property type="entry name" value="FG-GAP"/>
    <property type="match status" value="4"/>
</dbReference>
<dbReference type="InterPro" id="IPR028994">
    <property type="entry name" value="Integrin_alpha_N"/>
</dbReference>
<reference evidence="6" key="1">
    <citation type="submission" date="2024-07" db="EMBL/GenBank/DDBJ databases">
        <authorList>
            <person name="Yu S.T."/>
        </authorList>
    </citation>
    <scope>NUCLEOTIDE SEQUENCE</scope>
    <source>
        <strain evidence="6">R21</strain>
    </source>
</reference>
<evidence type="ECO:0000313" key="6">
    <source>
        <dbReference type="EMBL" id="XDQ23718.1"/>
    </source>
</evidence>
<dbReference type="InterPro" id="IPR013519">
    <property type="entry name" value="Int_alpha_beta-p"/>
</dbReference>
<evidence type="ECO:0000256" key="5">
    <source>
        <dbReference type="SAM" id="MobiDB-lite"/>
    </source>
</evidence>
<keyword evidence="4" id="KW-0325">Glycoprotein</keyword>
<feature type="region of interest" description="Disordered" evidence="5">
    <location>
        <begin position="1"/>
        <end position="24"/>
    </location>
</feature>
<organism evidence="6">
    <name type="scientific">Streptomyces sp. R21</name>
    <dbReference type="NCBI Taxonomy" id="3238627"/>
    <lineage>
        <taxon>Bacteria</taxon>
        <taxon>Bacillati</taxon>
        <taxon>Actinomycetota</taxon>
        <taxon>Actinomycetes</taxon>
        <taxon>Kitasatosporales</taxon>
        <taxon>Streptomycetaceae</taxon>
        <taxon>Streptomyces</taxon>
    </lineage>
</organism>
<keyword evidence="3" id="KW-0378">Hydrolase</keyword>
<evidence type="ECO:0000256" key="1">
    <source>
        <dbReference type="ARBA" id="ARBA00022729"/>
    </source>
</evidence>
<name>A0AB39P1S5_9ACTN</name>